<evidence type="ECO:0000313" key="1">
    <source>
        <dbReference type="EMBL" id="KAI8429505.1"/>
    </source>
</evidence>
<reference evidence="1 2" key="1">
    <citation type="journal article" date="2022" name="Genome Biol. Evol.">
        <title>The Spruce Budworm Genome: Reconstructing the Evolutionary History of Antifreeze Proteins.</title>
        <authorList>
            <person name="Beliveau C."/>
            <person name="Gagne P."/>
            <person name="Picq S."/>
            <person name="Vernygora O."/>
            <person name="Keeling C.I."/>
            <person name="Pinkney K."/>
            <person name="Doucet D."/>
            <person name="Wen F."/>
            <person name="Johnston J.S."/>
            <person name="Maaroufi H."/>
            <person name="Boyle B."/>
            <person name="Laroche J."/>
            <person name="Dewar K."/>
            <person name="Juretic N."/>
            <person name="Blackburn G."/>
            <person name="Nisole A."/>
            <person name="Brunet B."/>
            <person name="Brandao M."/>
            <person name="Lumley L."/>
            <person name="Duan J."/>
            <person name="Quan G."/>
            <person name="Lucarotti C.J."/>
            <person name="Roe A.D."/>
            <person name="Sperling F.A.H."/>
            <person name="Levesque R.C."/>
            <person name="Cusson M."/>
        </authorList>
    </citation>
    <scope>NUCLEOTIDE SEQUENCE [LARGE SCALE GENOMIC DNA]</scope>
    <source>
        <strain evidence="1">Glfc:IPQL:Cfum</strain>
    </source>
</reference>
<proteinExistence type="predicted"/>
<name>A0ACC0JZT2_CHOFU</name>
<evidence type="ECO:0000313" key="2">
    <source>
        <dbReference type="Proteomes" id="UP001064048"/>
    </source>
</evidence>
<sequence length="219" mass="24203">MCQTIKTCLQSIVCILQMLVRIFMTIVLMVENLLRLVMQTIYNLLSFITQAISIIPICCVMIMTSKLRTVICGAGAGKGGAGGVSKNKTCDCVISTLIILVIFFIFRETGVLEKILFKLGYMPSQGLKDQLTKSSIPWIRTKHRYVYVTTAATRSLLPGDTSLELSSVTNNSLYDQFMNFNGTDYGNIMNGTGYGNVTWTGNVTYTGTVDKKDISKHFG</sequence>
<accession>A0ACC0JZT2</accession>
<dbReference type="Proteomes" id="UP001064048">
    <property type="component" value="Chromosome Z"/>
</dbReference>
<protein>
    <submittedName>
        <fullName evidence="1">Uncharacterized protein</fullName>
    </submittedName>
</protein>
<comment type="caution">
    <text evidence="1">The sequence shown here is derived from an EMBL/GenBank/DDBJ whole genome shotgun (WGS) entry which is preliminary data.</text>
</comment>
<keyword evidence="2" id="KW-1185">Reference proteome</keyword>
<gene>
    <name evidence="1" type="ORF">MSG28_000140</name>
</gene>
<dbReference type="EMBL" id="CM046131">
    <property type="protein sequence ID" value="KAI8429505.1"/>
    <property type="molecule type" value="Genomic_DNA"/>
</dbReference>
<organism evidence="1 2">
    <name type="scientific">Choristoneura fumiferana</name>
    <name type="common">Spruce budworm moth</name>
    <name type="synonym">Archips fumiferana</name>
    <dbReference type="NCBI Taxonomy" id="7141"/>
    <lineage>
        <taxon>Eukaryota</taxon>
        <taxon>Metazoa</taxon>
        <taxon>Ecdysozoa</taxon>
        <taxon>Arthropoda</taxon>
        <taxon>Hexapoda</taxon>
        <taxon>Insecta</taxon>
        <taxon>Pterygota</taxon>
        <taxon>Neoptera</taxon>
        <taxon>Endopterygota</taxon>
        <taxon>Lepidoptera</taxon>
        <taxon>Glossata</taxon>
        <taxon>Ditrysia</taxon>
        <taxon>Tortricoidea</taxon>
        <taxon>Tortricidae</taxon>
        <taxon>Tortricinae</taxon>
        <taxon>Choristoneura</taxon>
    </lineage>
</organism>